<organism evidence="1 2">
    <name type="scientific">Ktedonobacter racemifer DSM 44963</name>
    <dbReference type="NCBI Taxonomy" id="485913"/>
    <lineage>
        <taxon>Bacteria</taxon>
        <taxon>Bacillati</taxon>
        <taxon>Chloroflexota</taxon>
        <taxon>Ktedonobacteria</taxon>
        <taxon>Ktedonobacterales</taxon>
        <taxon>Ktedonobacteraceae</taxon>
        <taxon>Ktedonobacter</taxon>
    </lineage>
</organism>
<accession>D6U3P0</accession>
<protein>
    <submittedName>
        <fullName evidence="1">Uncharacterized protein</fullName>
    </submittedName>
</protein>
<dbReference type="Proteomes" id="UP000004508">
    <property type="component" value="Unassembled WGS sequence"/>
</dbReference>
<proteinExistence type="predicted"/>
<sequence>MSTDPNQEFLTSELRTAMQTDEANGDQHEEKLVFLHYYQAMLQAILDLQLCEQDAGKDLTLLKARVNRLMRQAKSYIVTVDALPYERVQALFGETRTLFGNMKDLCADCLAALTRSIRENFKALREA</sequence>
<dbReference type="AlphaFoldDB" id="D6U3P0"/>
<dbReference type="STRING" id="485913.Krac_3942"/>
<comment type="caution">
    <text evidence="1">The sequence shown here is derived from an EMBL/GenBank/DDBJ whole genome shotgun (WGS) entry which is preliminary data.</text>
</comment>
<evidence type="ECO:0000313" key="2">
    <source>
        <dbReference type="Proteomes" id="UP000004508"/>
    </source>
</evidence>
<evidence type="ECO:0000313" key="1">
    <source>
        <dbReference type="EMBL" id="EFH83030.1"/>
    </source>
</evidence>
<gene>
    <name evidence="1" type="ORF">Krac_3942</name>
</gene>
<dbReference type="EMBL" id="ADVG01000004">
    <property type="protein sequence ID" value="EFH83030.1"/>
    <property type="molecule type" value="Genomic_DNA"/>
</dbReference>
<name>D6U3P0_KTERA</name>
<reference evidence="1 2" key="1">
    <citation type="journal article" date="2011" name="Stand. Genomic Sci.">
        <title>Non-contiguous finished genome sequence and contextual data of the filamentous soil bacterium Ktedonobacter racemifer type strain (SOSP1-21).</title>
        <authorList>
            <person name="Chang Y.J."/>
            <person name="Land M."/>
            <person name="Hauser L."/>
            <person name="Chertkov O."/>
            <person name="Del Rio T.G."/>
            <person name="Nolan M."/>
            <person name="Copeland A."/>
            <person name="Tice H."/>
            <person name="Cheng J.F."/>
            <person name="Lucas S."/>
            <person name="Han C."/>
            <person name="Goodwin L."/>
            <person name="Pitluck S."/>
            <person name="Ivanova N."/>
            <person name="Ovchinikova G."/>
            <person name="Pati A."/>
            <person name="Chen A."/>
            <person name="Palaniappan K."/>
            <person name="Mavromatis K."/>
            <person name="Liolios K."/>
            <person name="Brettin T."/>
            <person name="Fiebig A."/>
            <person name="Rohde M."/>
            <person name="Abt B."/>
            <person name="Goker M."/>
            <person name="Detter J.C."/>
            <person name="Woyke T."/>
            <person name="Bristow J."/>
            <person name="Eisen J.A."/>
            <person name="Markowitz V."/>
            <person name="Hugenholtz P."/>
            <person name="Kyrpides N.C."/>
            <person name="Klenk H.P."/>
            <person name="Lapidus A."/>
        </authorList>
    </citation>
    <scope>NUCLEOTIDE SEQUENCE [LARGE SCALE GENOMIC DNA]</scope>
    <source>
        <strain evidence="2">DSM 44963</strain>
    </source>
</reference>
<keyword evidence="2" id="KW-1185">Reference proteome</keyword>
<dbReference type="InParanoid" id="D6U3P0"/>